<keyword evidence="4" id="KW-0328">Glycosyltransferase</keyword>
<keyword evidence="7 15" id="KW-1133">Transmembrane helix</keyword>
<feature type="transmembrane region" description="Helical" evidence="15">
    <location>
        <begin position="542"/>
        <end position="564"/>
    </location>
</feature>
<keyword evidence="8 15" id="KW-0472">Membrane</keyword>
<comment type="caution">
    <text evidence="18">The sequence shown here is derived from an EMBL/GenBank/DDBJ whole genome shotgun (WGS) entry which is preliminary data.</text>
</comment>
<dbReference type="InterPro" id="IPR036864">
    <property type="entry name" value="Zn2-C6_fun-type_DNA-bd_sf"/>
</dbReference>
<dbReference type="Proteomes" id="UP000546213">
    <property type="component" value="Unassembled WGS sequence"/>
</dbReference>
<evidence type="ECO:0000256" key="13">
    <source>
        <dbReference type="ARBA" id="ARBA00049510"/>
    </source>
</evidence>
<feature type="transmembrane region" description="Helical" evidence="15">
    <location>
        <begin position="489"/>
        <end position="522"/>
    </location>
</feature>
<evidence type="ECO:0000256" key="3">
    <source>
        <dbReference type="ARBA" id="ARBA00022475"/>
    </source>
</evidence>
<evidence type="ECO:0000256" key="5">
    <source>
        <dbReference type="ARBA" id="ARBA00022679"/>
    </source>
</evidence>
<keyword evidence="5" id="KW-0808">Transferase</keyword>
<evidence type="ECO:0000259" key="17">
    <source>
        <dbReference type="Pfam" id="PF08407"/>
    </source>
</evidence>
<dbReference type="GO" id="GO:0005886">
    <property type="term" value="C:plasma membrane"/>
    <property type="evidence" value="ECO:0007669"/>
    <property type="project" value="UniProtKB-SubCell"/>
</dbReference>
<evidence type="ECO:0000256" key="6">
    <source>
        <dbReference type="ARBA" id="ARBA00022692"/>
    </source>
</evidence>
<feature type="domain" description="Zn(2)-C6 fungal-type" evidence="16">
    <location>
        <begin position="825"/>
        <end position="851"/>
    </location>
</feature>
<name>A0A8H5LG29_9HYPO</name>
<comment type="subcellular location">
    <subcellularLocation>
        <location evidence="1">Cell membrane</location>
        <topology evidence="1">Multi-pass membrane protein</topology>
    </subcellularLocation>
</comment>
<dbReference type="PANTHER" id="PTHR22914">
    <property type="entry name" value="CHITIN SYNTHASE"/>
    <property type="match status" value="1"/>
</dbReference>
<comment type="catalytic activity">
    <reaction evidence="13">
        <text>[(1-&gt;4)-N-acetyl-beta-D-glucosaminyl](n) + UDP-N-acetyl-alpha-D-glucosamine = [(1-&gt;4)-N-acetyl-beta-D-glucosaminyl](n+1) + UDP + H(+)</text>
        <dbReference type="Rhea" id="RHEA:16637"/>
        <dbReference type="Rhea" id="RHEA-COMP:9593"/>
        <dbReference type="Rhea" id="RHEA-COMP:9595"/>
        <dbReference type="ChEBI" id="CHEBI:15378"/>
        <dbReference type="ChEBI" id="CHEBI:17029"/>
        <dbReference type="ChEBI" id="CHEBI:57705"/>
        <dbReference type="ChEBI" id="CHEBI:58223"/>
        <dbReference type="EC" id="2.4.1.16"/>
    </reaction>
    <physiologicalReaction direction="left-to-right" evidence="13">
        <dbReference type="Rhea" id="RHEA:16638"/>
    </physiologicalReaction>
</comment>
<dbReference type="InterPro" id="IPR013616">
    <property type="entry name" value="Chitin_synth_N"/>
</dbReference>
<evidence type="ECO:0000313" key="19">
    <source>
        <dbReference type="Proteomes" id="UP000546213"/>
    </source>
</evidence>
<evidence type="ECO:0000256" key="10">
    <source>
        <dbReference type="ARBA" id="ARBA00023242"/>
    </source>
</evidence>
<keyword evidence="9" id="KW-0325">Glycoprotein</keyword>
<evidence type="ECO:0000256" key="1">
    <source>
        <dbReference type="ARBA" id="ARBA00004651"/>
    </source>
</evidence>
<feature type="transmembrane region" description="Helical" evidence="15">
    <location>
        <begin position="969"/>
        <end position="985"/>
    </location>
</feature>
<evidence type="ECO:0000256" key="2">
    <source>
        <dbReference type="ARBA" id="ARBA00012543"/>
    </source>
</evidence>
<dbReference type="GO" id="GO:0006031">
    <property type="term" value="P:chitin biosynthetic process"/>
    <property type="evidence" value="ECO:0007669"/>
    <property type="project" value="TreeGrafter"/>
</dbReference>
<evidence type="ECO:0000256" key="12">
    <source>
        <dbReference type="ARBA" id="ARBA00038055"/>
    </source>
</evidence>
<evidence type="ECO:0000259" key="16">
    <source>
        <dbReference type="Pfam" id="PF00172"/>
    </source>
</evidence>
<protein>
    <recommendedName>
        <fullName evidence="2">chitin synthase</fullName>
        <ecNumber evidence="2">2.4.1.16</ecNumber>
    </recommendedName>
</protein>
<sequence>MSTPQAKIGTALPFRRLSFDADGENRMSTSDRALLVPQFPDYVEDPEHGTELQPVARHGPVSSPLGHNSKSQVHVPIPSDLADAALDFNSMTQEDVYEMSLLTYTAISTDPQEFYEKHDLRPKRFQYPRHTEILVGVTVYNEPKHLLRRTLLSVVQNIWYLNIRTQSKVWGRKSWTKIVVCILIDGLESVDPGVLDVLTTIGLYQNGLCKKTTEQGEEVTGHLFEFTSHLATHLGCEDYPDGNNDSPSVEARSMKFPVQLMLLMKASNCGKLNSYRWLYNGFAKVLDPNITVHLDVGTKLGKQALFKLWKEFDLEPMLAAACGEISCSLGGNWLNILNPIVAAQNFEYKVGFQLDRTFESATGFLSLLPGACSAYRYVGSAGKPLEDMLLGDPTWIQGHGDLRPSLSPVNLNRHLADDRVICFRIISKPRTHWLLKYVPVTATTDIPMTTTDFINQRRRWLNGAFFSTIYVLKRCGHLLRSDHTRIRKVAFFIPLLHSVLALVLAWFSLAAFLLTTFTINSISGDPPKDAPAGGFPFGKATPIVNAVIQIVYLATVLFQFILALGSRPRNHRVSYIISFAIFGLIQAYLIMNLVYLVKRVADYKADDTGSSNYAYIGEFYADIGQSTIIVAGFSVFGVYVLSALLALDPWHLFTSFAQFLFISSSYVNILSIYAFSNTHDVSWGRKGRHQDTEAGQSQEGPRPATIERRFTFSDQDPNIRSAATQRDETPQARNREYQEALARATAEDETVSRERKRPQVLAVADAMMEFRTVLLASYIFSNIFICLIVMNDSLKILWWLGDSYWHKVWFFRIWLWANSISFLIRIRRVKCDEKKPACHRCTSTGRKCDGYALMQKINPRDVAQGRMLLPRVATIDSQSLLPLEERRALGYFHSVISPRLSSARDGYFWTHLVMQLSESEAVVKHTILSISSLFESSEGKSVAPYTERFALQHYTQAIQRLKTIHSEPLVLLVCILFICVEYLLANNKIALQHCQHGLAIMEKCSNPWARRYLMPVFRRMTAVPMLFGPEDIESESMPALTYMIPTKFYCMEDAQYMMDDIFNRVVRLCHMRHRGVVFDMTEEYNTVGNHLQTWQTLFEKLKVDTTSLLYQAQERSLFMRLKLSYLELSADFRYEEHMGTFRQVLQLASWQSERSTKQSSFELAYTPMLFFTILKCPDLSIRLPAVRLMKKLGSPTEGICENLQMLTTSREVIKQEHGVEIVDVEC</sequence>
<feature type="transmembrane region" description="Helical" evidence="15">
    <location>
        <begin position="773"/>
        <end position="790"/>
    </location>
</feature>
<dbReference type="GO" id="GO:0071555">
    <property type="term" value="P:cell wall organization"/>
    <property type="evidence" value="ECO:0007669"/>
    <property type="project" value="UniProtKB-KW"/>
</dbReference>
<reference evidence="18 19" key="1">
    <citation type="submission" date="2020-05" db="EMBL/GenBank/DDBJ databases">
        <title>Identification and distribution of gene clusters putatively required for synthesis of sphingolipid metabolism inhibitors in phylogenetically diverse species of the filamentous fungus Fusarium.</title>
        <authorList>
            <person name="Kim H.-S."/>
            <person name="Busman M."/>
            <person name="Brown D.W."/>
            <person name="Divon H."/>
            <person name="Uhlig S."/>
            <person name="Proctor R.H."/>
        </authorList>
    </citation>
    <scope>NUCLEOTIDE SEQUENCE [LARGE SCALE GENOMIC DNA]</scope>
    <source>
        <strain evidence="18 19">NRRL 36939</strain>
    </source>
</reference>
<dbReference type="CDD" id="cd00067">
    <property type="entry name" value="GAL4"/>
    <property type="match status" value="1"/>
</dbReference>
<evidence type="ECO:0000256" key="14">
    <source>
        <dbReference type="SAM" id="MobiDB-lite"/>
    </source>
</evidence>
<evidence type="ECO:0000256" key="8">
    <source>
        <dbReference type="ARBA" id="ARBA00023136"/>
    </source>
</evidence>
<feature type="region of interest" description="Disordered" evidence="14">
    <location>
        <begin position="684"/>
        <end position="703"/>
    </location>
</feature>
<dbReference type="EMBL" id="JAAOAS010000136">
    <property type="protein sequence ID" value="KAF5590972.1"/>
    <property type="molecule type" value="Genomic_DNA"/>
</dbReference>
<dbReference type="GO" id="GO:0000981">
    <property type="term" value="F:DNA-binding transcription factor activity, RNA polymerase II-specific"/>
    <property type="evidence" value="ECO:0007669"/>
    <property type="project" value="InterPro"/>
</dbReference>
<feature type="domain" description="Chitin synthase N-terminal" evidence="17">
    <location>
        <begin position="73"/>
        <end position="132"/>
    </location>
</feature>
<accession>A0A8H5LG29</accession>
<keyword evidence="11" id="KW-0961">Cell wall biogenesis/degradation</keyword>
<evidence type="ECO:0000256" key="9">
    <source>
        <dbReference type="ARBA" id="ARBA00023180"/>
    </source>
</evidence>
<keyword evidence="6 15" id="KW-0812">Transmembrane</keyword>
<keyword evidence="19" id="KW-1185">Reference proteome</keyword>
<dbReference type="AlphaFoldDB" id="A0A8H5LG29"/>
<dbReference type="GO" id="GO:0004100">
    <property type="term" value="F:chitin synthase activity"/>
    <property type="evidence" value="ECO:0007669"/>
    <property type="project" value="UniProtKB-EC"/>
</dbReference>
<comment type="similarity">
    <text evidence="12">Belongs to the chitin synthase family. Class III subfamily.</text>
</comment>
<dbReference type="GO" id="GO:0008270">
    <property type="term" value="F:zinc ion binding"/>
    <property type="evidence" value="ECO:0007669"/>
    <property type="project" value="InterPro"/>
</dbReference>
<dbReference type="EC" id="2.4.1.16" evidence="2"/>
<keyword evidence="10" id="KW-0539">Nucleus</keyword>
<dbReference type="SUPFAM" id="SSF57701">
    <property type="entry name" value="Zn2/Cys6 DNA-binding domain"/>
    <property type="match status" value="1"/>
</dbReference>
<dbReference type="Pfam" id="PF00172">
    <property type="entry name" value="Zn_clus"/>
    <property type="match status" value="1"/>
</dbReference>
<keyword evidence="3" id="KW-1003">Cell membrane</keyword>
<dbReference type="OrthoDB" id="26569at2759"/>
<evidence type="ECO:0000256" key="7">
    <source>
        <dbReference type="ARBA" id="ARBA00022989"/>
    </source>
</evidence>
<proteinExistence type="inferred from homology"/>
<dbReference type="Gene3D" id="4.10.240.10">
    <property type="entry name" value="Zn(2)-C6 fungal-type DNA-binding domain"/>
    <property type="match status" value="1"/>
</dbReference>
<feature type="transmembrane region" description="Helical" evidence="15">
    <location>
        <begin position="810"/>
        <end position="826"/>
    </location>
</feature>
<dbReference type="GO" id="GO:0030428">
    <property type="term" value="C:cell septum"/>
    <property type="evidence" value="ECO:0007669"/>
    <property type="project" value="TreeGrafter"/>
</dbReference>
<dbReference type="PANTHER" id="PTHR22914:SF11">
    <property type="entry name" value="CHITIN SYNTHASE B"/>
    <property type="match status" value="1"/>
</dbReference>
<dbReference type="InterPro" id="IPR004835">
    <property type="entry name" value="Chitin_synth"/>
</dbReference>
<organism evidence="18 19">
    <name type="scientific">Fusarium pseudocircinatum</name>
    <dbReference type="NCBI Taxonomy" id="56676"/>
    <lineage>
        <taxon>Eukaryota</taxon>
        <taxon>Fungi</taxon>
        <taxon>Dikarya</taxon>
        <taxon>Ascomycota</taxon>
        <taxon>Pezizomycotina</taxon>
        <taxon>Sordariomycetes</taxon>
        <taxon>Hypocreomycetidae</taxon>
        <taxon>Hypocreales</taxon>
        <taxon>Nectriaceae</taxon>
        <taxon>Fusarium</taxon>
        <taxon>Fusarium fujikuroi species complex</taxon>
    </lineage>
</organism>
<feature type="transmembrane region" description="Helical" evidence="15">
    <location>
        <begin position="576"/>
        <end position="597"/>
    </location>
</feature>
<dbReference type="InterPro" id="IPR001138">
    <property type="entry name" value="Zn2Cys6_DnaBD"/>
</dbReference>
<evidence type="ECO:0000256" key="4">
    <source>
        <dbReference type="ARBA" id="ARBA00022676"/>
    </source>
</evidence>
<feature type="transmembrane region" description="Helical" evidence="15">
    <location>
        <begin position="628"/>
        <end position="647"/>
    </location>
</feature>
<feature type="region of interest" description="Disordered" evidence="14">
    <location>
        <begin position="46"/>
        <end position="70"/>
    </location>
</feature>
<dbReference type="Pfam" id="PF01644">
    <property type="entry name" value="Chitin_synth_1"/>
    <property type="match status" value="1"/>
</dbReference>
<dbReference type="Pfam" id="PF08407">
    <property type="entry name" value="Chitin_synth_1N"/>
    <property type="match status" value="1"/>
</dbReference>
<evidence type="ECO:0000313" key="18">
    <source>
        <dbReference type="EMBL" id="KAF5590972.1"/>
    </source>
</evidence>
<evidence type="ECO:0000256" key="11">
    <source>
        <dbReference type="ARBA" id="ARBA00023316"/>
    </source>
</evidence>
<gene>
    <name evidence="18" type="ORF">FPCIR_6235</name>
</gene>
<evidence type="ECO:0000256" key="15">
    <source>
        <dbReference type="SAM" id="Phobius"/>
    </source>
</evidence>